<comment type="caution">
    <text evidence="1">The sequence shown here is derived from an EMBL/GenBank/DDBJ whole genome shotgun (WGS) entry which is preliminary data.</text>
</comment>
<reference evidence="1" key="1">
    <citation type="submission" date="2021-01" db="EMBL/GenBank/DDBJ databases">
        <authorList>
            <consortium name="Genoscope - CEA"/>
            <person name="William W."/>
        </authorList>
    </citation>
    <scope>NUCLEOTIDE SEQUENCE</scope>
</reference>
<evidence type="ECO:0000313" key="1">
    <source>
        <dbReference type="EMBL" id="CAD8048578.1"/>
    </source>
</evidence>
<accession>A0A8S1K463</accession>
<protein>
    <submittedName>
        <fullName evidence="1">Uncharacterized protein</fullName>
    </submittedName>
</protein>
<sequence length="330" mass="39340">MSSSLTIQKAINKEKTVELYKQIQKKKRRNQYTVEFNFGSNIDVTKLKEIVVINQNIPHCIPQNIIFRLNSNIQFPVTVESQYQLGYLNIDPHSYNYKIARYDKQNSYHIFNLEPIHRPFTSFEIIKEVLMKEGAQLFEGFEQFHKKNSDITKYKIVNETQLLDFEHKIQGPVTLYIQKNKNGIITTIARIMNDDYLQMLGIDEEMLKDYIFQTGMLPQSFAGDGNIRWSQTLAQIFQCNASMTFGQLMLINYQGQKFPVYLRSQNFHLFNQDDNSYTEYLYYFYDVESKWINKRLIEQNSIDYFNKKTLIINEDTDQLECQRRCRFRKL</sequence>
<name>A0A8S1K463_9CILI</name>
<evidence type="ECO:0000313" key="2">
    <source>
        <dbReference type="Proteomes" id="UP000692954"/>
    </source>
</evidence>
<proteinExistence type="predicted"/>
<keyword evidence="2" id="KW-1185">Reference proteome</keyword>
<dbReference type="AlphaFoldDB" id="A0A8S1K463"/>
<dbReference type="EMBL" id="CAJJDN010000003">
    <property type="protein sequence ID" value="CAD8048578.1"/>
    <property type="molecule type" value="Genomic_DNA"/>
</dbReference>
<dbReference type="OrthoDB" id="298141at2759"/>
<organism evidence="1 2">
    <name type="scientific">Paramecium sonneborni</name>
    <dbReference type="NCBI Taxonomy" id="65129"/>
    <lineage>
        <taxon>Eukaryota</taxon>
        <taxon>Sar</taxon>
        <taxon>Alveolata</taxon>
        <taxon>Ciliophora</taxon>
        <taxon>Intramacronucleata</taxon>
        <taxon>Oligohymenophorea</taxon>
        <taxon>Peniculida</taxon>
        <taxon>Parameciidae</taxon>
        <taxon>Paramecium</taxon>
    </lineage>
</organism>
<dbReference type="Proteomes" id="UP000692954">
    <property type="component" value="Unassembled WGS sequence"/>
</dbReference>
<gene>
    <name evidence="1" type="ORF">PSON_ATCC_30995.1.T0030316</name>
</gene>